<protein>
    <submittedName>
        <fullName evidence="3">Uncharacterized protein</fullName>
    </submittedName>
</protein>
<sequence length="300" mass="30613">MTLRNGHRRTTAALAALCLLASACGAAEKSPEEETPPGQTVPGQTGPGQTRPGATATADPTDSPVSPVSPSTGGTTGPNSSPAGPSPNGDASLVAGRYQPLWPFADHAQAQSWTLSYRSGGHQPWHLDADQTALSFTQGYLGFTGIDRVISRTVKGTHARVAVGFRGEEGGRAMTAAVLHLVKFGDEADAPWEVVGTDDTTLSLTTPAYGARVASPVQAGGRITGVDESIRVQAHHPASEDVLGESGPVQAGGTDQPWSATLAFHATPGQTVTLVASTGGHIAEVERFAVTGVRLTPGGG</sequence>
<feature type="region of interest" description="Disordered" evidence="1">
    <location>
        <begin position="25"/>
        <end position="94"/>
    </location>
</feature>
<dbReference type="Proteomes" id="UP001589870">
    <property type="component" value="Unassembled WGS sequence"/>
</dbReference>
<feature type="chain" id="PRO_5047499271" evidence="2">
    <location>
        <begin position="27"/>
        <end position="300"/>
    </location>
</feature>
<evidence type="ECO:0000313" key="3">
    <source>
        <dbReference type="EMBL" id="MFC0862134.1"/>
    </source>
</evidence>
<feature type="compositionally biased region" description="Low complexity" evidence="1">
    <location>
        <begin position="36"/>
        <end position="92"/>
    </location>
</feature>
<evidence type="ECO:0000313" key="4">
    <source>
        <dbReference type="Proteomes" id="UP001589870"/>
    </source>
</evidence>
<proteinExistence type="predicted"/>
<comment type="caution">
    <text evidence="3">The sequence shown here is derived from an EMBL/GenBank/DDBJ whole genome shotgun (WGS) entry which is preliminary data.</text>
</comment>
<keyword evidence="2" id="KW-0732">Signal</keyword>
<name>A0ABV6U108_9ACTN</name>
<keyword evidence="4" id="KW-1185">Reference proteome</keyword>
<dbReference type="EMBL" id="JBHMQT010000010">
    <property type="protein sequence ID" value="MFC0862134.1"/>
    <property type="molecule type" value="Genomic_DNA"/>
</dbReference>
<dbReference type="RefSeq" id="WP_394300350.1">
    <property type="nucleotide sequence ID" value="NZ_JBHMQT010000010.1"/>
</dbReference>
<dbReference type="PROSITE" id="PS51257">
    <property type="entry name" value="PROKAR_LIPOPROTEIN"/>
    <property type="match status" value="1"/>
</dbReference>
<gene>
    <name evidence="3" type="ORF">ACFHYQ_07475</name>
</gene>
<accession>A0ABV6U108</accession>
<organism evidence="3 4">
    <name type="scientific">Sphaerimonospora cavernae</name>
    <dbReference type="NCBI Taxonomy" id="1740611"/>
    <lineage>
        <taxon>Bacteria</taxon>
        <taxon>Bacillati</taxon>
        <taxon>Actinomycetota</taxon>
        <taxon>Actinomycetes</taxon>
        <taxon>Streptosporangiales</taxon>
        <taxon>Streptosporangiaceae</taxon>
        <taxon>Sphaerimonospora</taxon>
    </lineage>
</organism>
<evidence type="ECO:0000256" key="1">
    <source>
        <dbReference type="SAM" id="MobiDB-lite"/>
    </source>
</evidence>
<evidence type="ECO:0000256" key="2">
    <source>
        <dbReference type="SAM" id="SignalP"/>
    </source>
</evidence>
<feature type="signal peptide" evidence="2">
    <location>
        <begin position="1"/>
        <end position="26"/>
    </location>
</feature>
<reference evidence="3 4" key="1">
    <citation type="submission" date="2024-09" db="EMBL/GenBank/DDBJ databases">
        <authorList>
            <person name="Sun Q."/>
            <person name="Mori K."/>
        </authorList>
    </citation>
    <scope>NUCLEOTIDE SEQUENCE [LARGE SCALE GENOMIC DNA]</scope>
    <source>
        <strain evidence="3 4">TBRC 1851</strain>
    </source>
</reference>